<evidence type="ECO:0000313" key="2">
    <source>
        <dbReference type="EMBL" id="JAH17663.1"/>
    </source>
</evidence>
<organism evidence="2">
    <name type="scientific">Anguilla anguilla</name>
    <name type="common">European freshwater eel</name>
    <name type="synonym">Muraena anguilla</name>
    <dbReference type="NCBI Taxonomy" id="7936"/>
    <lineage>
        <taxon>Eukaryota</taxon>
        <taxon>Metazoa</taxon>
        <taxon>Chordata</taxon>
        <taxon>Craniata</taxon>
        <taxon>Vertebrata</taxon>
        <taxon>Euteleostomi</taxon>
        <taxon>Actinopterygii</taxon>
        <taxon>Neopterygii</taxon>
        <taxon>Teleostei</taxon>
        <taxon>Anguilliformes</taxon>
        <taxon>Anguillidae</taxon>
        <taxon>Anguilla</taxon>
    </lineage>
</organism>
<name>A0A0E9QNK6_ANGAN</name>
<dbReference type="EMBL" id="GBXM01090914">
    <property type="protein sequence ID" value="JAH17663.1"/>
    <property type="molecule type" value="Transcribed_RNA"/>
</dbReference>
<keyword evidence="1" id="KW-0812">Transmembrane</keyword>
<keyword evidence="1" id="KW-1133">Transmembrane helix</keyword>
<protein>
    <submittedName>
        <fullName evidence="2">Uncharacterized protein</fullName>
    </submittedName>
</protein>
<accession>A0A0E9QNK6</accession>
<proteinExistence type="predicted"/>
<dbReference type="AlphaFoldDB" id="A0A0E9QNK6"/>
<reference evidence="2" key="1">
    <citation type="submission" date="2014-11" db="EMBL/GenBank/DDBJ databases">
        <authorList>
            <person name="Amaro Gonzalez C."/>
        </authorList>
    </citation>
    <scope>NUCLEOTIDE SEQUENCE</scope>
</reference>
<evidence type="ECO:0000256" key="1">
    <source>
        <dbReference type="SAM" id="Phobius"/>
    </source>
</evidence>
<sequence length="38" mass="4337">MWCGVGWGGMRFETASYPWLQNPSAGLLFMVCFVFFSL</sequence>
<keyword evidence="1" id="KW-0472">Membrane</keyword>
<reference evidence="2" key="2">
    <citation type="journal article" date="2015" name="Fish Shellfish Immunol.">
        <title>Early steps in the European eel (Anguilla anguilla)-Vibrio vulnificus interaction in the gills: Role of the RtxA13 toxin.</title>
        <authorList>
            <person name="Callol A."/>
            <person name="Pajuelo D."/>
            <person name="Ebbesson L."/>
            <person name="Teles M."/>
            <person name="MacKenzie S."/>
            <person name="Amaro C."/>
        </authorList>
    </citation>
    <scope>NUCLEOTIDE SEQUENCE</scope>
</reference>
<feature type="transmembrane region" description="Helical" evidence="1">
    <location>
        <begin position="20"/>
        <end position="37"/>
    </location>
</feature>